<gene>
    <name evidence="1" type="ORF">AAFF_G00116220</name>
</gene>
<proteinExistence type="predicted"/>
<comment type="caution">
    <text evidence="1">The sequence shown here is derived from an EMBL/GenBank/DDBJ whole genome shotgun (WGS) entry which is preliminary data.</text>
</comment>
<reference evidence="1" key="1">
    <citation type="journal article" date="2023" name="Science">
        <title>Genome structures resolve the early diversification of teleost fishes.</title>
        <authorList>
            <person name="Parey E."/>
            <person name="Louis A."/>
            <person name="Montfort J."/>
            <person name="Bouchez O."/>
            <person name="Roques C."/>
            <person name="Iampietro C."/>
            <person name="Lluch J."/>
            <person name="Castinel A."/>
            <person name="Donnadieu C."/>
            <person name="Desvignes T."/>
            <person name="Floi Bucao C."/>
            <person name="Jouanno E."/>
            <person name="Wen M."/>
            <person name="Mejri S."/>
            <person name="Dirks R."/>
            <person name="Jansen H."/>
            <person name="Henkel C."/>
            <person name="Chen W.J."/>
            <person name="Zahm M."/>
            <person name="Cabau C."/>
            <person name="Klopp C."/>
            <person name="Thompson A.W."/>
            <person name="Robinson-Rechavi M."/>
            <person name="Braasch I."/>
            <person name="Lecointre G."/>
            <person name="Bobe J."/>
            <person name="Postlethwait J.H."/>
            <person name="Berthelot C."/>
            <person name="Roest Crollius H."/>
            <person name="Guiguen Y."/>
        </authorList>
    </citation>
    <scope>NUCLEOTIDE SEQUENCE</scope>
    <source>
        <strain evidence="1">NC1722</strain>
    </source>
</reference>
<evidence type="ECO:0000313" key="1">
    <source>
        <dbReference type="EMBL" id="KAJ8412671.1"/>
    </source>
</evidence>
<protein>
    <submittedName>
        <fullName evidence="1">Uncharacterized protein</fullName>
    </submittedName>
</protein>
<name>A0AAD7T3B9_9TELE</name>
<dbReference type="AlphaFoldDB" id="A0AAD7T3B9"/>
<keyword evidence="2" id="KW-1185">Reference proteome</keyword>
<dbReference type="EMBL" id="JAINUG010000018">
    <property type="protein sequence ID" value="KAJ8412671.1"/>
    <property type="molecule type" value="Genomic_DNA"/>
</dbReference>
<sequence>MYSVLLTDSGVEVSGNVVTVRGDFRPCHSFVSLVTSRAMTSEVWPERTVMEVTALYSAKGSNSHCCLSGTTGVRAAFTELRPSINLSAEDCPRDGPAAPHTAPACQRRLTALTPVTVTGQAHPGCPCPVNDELIQPDGAASDLILRNNELAFRISRRP</sequence>
<accession>A0AAD7T3B9</accession>
<evidence type="ECO:0000313" key="2">
    <source>
        <dbReference type="Proteomes" id="UP001221898"/>
    </source>
</evidence>
<dbReference type="Proteomes" id="UP001221898">
    <property type="component" value="Unassembled WGS sequence"/>
</dbReference>
<organism evidence="1 2">
    <name type="scientific">Aldrovandia affinis</name>
    <dbReference type="NCBI Taxonomy" id="143900"/>
    <lineage>
        <taxon>Eukaryota</taxon>
        <taxon>Metazoa</taxon>
        <taxon>Chordata</taxon>
        <taxon>Craniata</taxon>
        <taxon>Vertebrata</taxon>
        <taxon>Euteleostomi</taxon>
        <taxon>Actinopterygii</taxon>
        <taxon>Neopterygii</taxon>
        <taxon>Teleostei</taxon>
        <taxon>Notacanthiformes</taxon>
        <taxon>Halosauridae</taxon>
        <taxon>Aldrovandia</taxon>
    </lineage>
</organism>